<dbReference type="Pfam" id="PF13193">
    <property type="entry name" value="AMP-binding_C"/>
    <property type="match status" value="1"/>
</dbReference>
<evidence type="ECO:0000256" key="1">
    <source>
        <dbReference type="SAM" id="MobiDB-lite"/>
    </source>
</evidence>
<feature type="region of interest" description="Disordered" evidence="1">
    <location>
        <begin position="98"/>
        <end position="160"/>
    </location>
</feature>
<dbReference type="InterPro" id="IPR045851">
    <property type="entry name" value="AMP-bd_C_sf"/>
</dbReference>
<dbReference type="EMBL" id="JBHTEY010000004">
    <property type="protein sequence ID" value="MFC7615023.1"/>
    <property type="molecule type" value="Genomic_DNA"/>
</dbReference>
<feature type="domain" description="AMP-binding enzyme C-terminal" evidence="2">
    <location>
        <begin position="37"/>
        <end position="106"/>
    </location>
</feature>
<dbReference type="PANTHER" id="PTHR45527:SF1">
    <property type="entry name" value="FATTY ACID SYNTHASE"/>
    <property type="match status" value="1"/>
</dbReference>
<feature type="compositionally biased region" description="Basic and acidic residues" evidence="1">
    <location>
        <begin position="106"/>
        <end position="124"/>
    </location>
</feature>
<dbReference type="Proteomes" id="UP001596512">
    <property type="component" value="Unassembled WGS sequence"/>
</dbReference>
<keyword evidence="4" id="KW-1185">Reference proteome</keyword>
<evidence type="ECO:0000313" key="3">
    <source>
        <dbReference type="EMBL" id="MFC7615023.1"/>
    </source>
</evidence>
<sequence length="160" mass="17340">MYRTGDRVRRLADGALEYLGRVDGQVKIRGFRVEPGEVEAALLRHPRVREAAVVAQEIGDTHRLVAYLVGDPGDDPAAFLRDSLPDHLVPSAFVTLPALPTTPNGKLDRRALPEPTWHADEHVPRAPAWRRRSRRSGPTSSASTGSARGTTSSPPAAIPS</sequence>
<dbReference type="Gene3D" id="3.30.300.30">
    <property type="match status" value="1"/>
</dbReference>
<dbReference type="InterPro" id="IPR025110">
    <property type="entry name" value="AMP-bd_C"/>
</dbReference>
<evidence type="ECO:0000259" key="2">
    <source>
        <dbReference type="Pfam" id="PF13193"/>
    </source>
</evidence>
<feature type="compositionally biased region" description="Low complexity" evidence="1">
    <location>
        <begin position="136"/>
        <end position="160"/>
    </location>
</feature>
<accession>A0ABW2TP64</accession>
<dbReference type="SUPFAM" id="SSF56801">
    <property type="entry name" value="Acetyl-CoA synthetase-like"/>
    <property type="match status" value="1"/>
</dbReference>
<evidence type="ECO:0000313" key="4">
    <source>
        <dbReference type="Proteomes" id="UP001596512"/>
    </source>
</evidence>
<organism evidence="3 4">
    <name type="scientific">Actinokineospora soli</name>
    <dbReference type="NCBI Taxonomy" id="1048753"/>
    <lineage>
        <taxon>Bacteria</taxon>
        <taxon>Bacillati</taxon>
        <taxon>Actinomycetota</taxon>
        <taxon>Actinomycetes</taxon>
        <taxon>Pseudonocardiales</taxon>
        <taxon>Pseudonocardiaceae</taxon>
        <taxon>Actinokineospora</taxon>
    </lineage>
</organism>
<comment type="caution">
    <text evidence="3">The sequence shown here is derived from an EMBL/GenBank/DDBJ whole genome shotgun (WGS) entry which is preliminary data.</text>
</comment>
<dbReference type="Gene3D" id="2.30.38.10">
    <property type="entry name" value="Luciferase, Domain 3"/>
    <property type="match status" value="1"/>
</dbReference>
<dbReference type="PANTHER" id="PTHR45527">
    <property type="entry name" value="NONRIBOSOMAL PEPTIDE SYNTHETASE"/>
    <property type="match status" value="1"/>
</dbReference>
<reference evidence="4" key="1">
    <citation type="journal article" date="2019" name="Int. J. Syst. Evol. Microbiol.">
        <title>The Global Catalogue of Microorganisms (GCM) 10K type strain sequencing project: providing services to taxonomists for standard genome sequencing and annotation.</title>
        <authorList>
            <consortium name="The Broad Institute Genomics Platform"/>
            <consortium name="The Broad Institute Genome Sequencing Center for Infectious Disease"/>
            <person name="Wu L."/>
            <person name="Ma J."/>
        </authorList>
    </citation>
    <scope>NUCLEOTIDE SEQUENCE [LARGE SCALE GENOMIC DNA]</scope>
    <source>
        <strain evidence="4">JCM 17695</strain>
    </source>
</reference>
<gene>
    <name evidence="3" type="ORF">ACFQV2_17395</name>
</gene>
<proteinExistence type="predicted"/>
<protein>
    <recommendedName>
        <fullName evidence="2">AMP-binding enzyme C-terminal domain-containing protein</fullName>
    </recommendedName>
</protein>
<name>A0ABW2TP64_9PSEU</name>